<dbReference type="VEuPathDB" id="VectorBase:ACHR000092"/>
<reference evidence="6" key="1">
    <citation type="submission" date="2013-03" db="EMBL/GenBank/DDBJ databases">
        <title>The Genome Sequence of Anopheles christyi ACHKN1017.</title>
        <authorList>
            <consortium name="The Broad Institute Genomics Platform"/>
            <person name="Neafsey D.E."/>
            <person name="Besansky N."/>
            <person name="Walker B."/>
            <person name="Young S.K."/>
            <person name="Zeng Q."/>
            <person name="Gargeya S."/>
            <person name="Fitzgerald M."/>
            <person name="Haas B."/>
            <person name="Abouelleil A."/>
            <person name="Allen A.W."/>
            <person name="Alvarado L."/>
            <person name="Arachchi H.M."/>
            <person name="Berlin A.M."/>
            <person name="Chapman S.B."/>
            <person name="Gainer-Dewar J."/>
            <person name="Goldberg J."/>
            <person name="Griggs A."/>
            <person name="Gujja S."/>
            <person name="Hansen M."/>
            <person name="Howarth C."/>
            <person name="Imamovic A."/>
            <person name="Ireland A."/>
            <person name="Larimer J."/>
            <person name="McCowan C."/>
            <person name="Murphy C."/>
            <person name="Pearson M."/>
            <person name="Poon T.W."/>
            <person name="Priest M."/>
            <person name="Roberts A."/>
            <person name="Saif S."/>
            <person name="Shea T."/>
            <person name="Sisk P."/>
            <person name="Sykes S."/>
            <person name="Wortman J."/>
            <person name="Nusbaum C."/>
            <person name="Birren B."/>
        </authorList>
    </citation>
    <scope>NUCLEOTIDE SEQUENCE [LARGE SCALE GENOMIC DNA]</scope>
    <source>
        <strain evidence="6">ACHKN1017</strain>
    </source>
</reference>
<dbReference type="Proteomes" id="UP000075881">
    <property type="component" value="Unassembled WGS sequence"/>
</dbReference>
<dbReference type="GO" id="GO:0008270">
    <property type="term" value="F:zinc ion binding"/>
    <property type="evidence" value="ECO:0007669"/>
    <property type="project" value="UniProtKB-KW"/>
</dbReference>
<reference evidence="5" key="2">
    <citation type="submission" date="2020-05" db="UniProtKB">
        <authorList>
            <consortium name="EnsemblMetazoa"/>
        </authorList>
    </citation>
    <scope>IDENTIFICATION</scope>
    <source>
        <strain evidence="5">ACHKN1017</strain>
    </source>
</reference>
<feature type="domain" description="FLYWCH-type" evidence="4">
    <location>
        <begin position="10"/>
        <end position="71"/>
    </location>
</feature>
<dbReference type="InterPro" id="IPR007588">
    <property type="entry name" value="Znf_FLYWCH"/>
</dbReference>
<name>A0A182JNK8_9DIPT</name>
<organism evidence="5 6">
    <name type="scientific">Anopheles christyi</name>
    <dbReference type="NCBI Taxonomy" id="43041"/>
    <lineage>
        <taxon>Eukaryota</taxon>
        <taxon>Metazoa</taxon>
        <taxon>Ecdysozoa</taxon>
        <taxon>Arthropoda</taxon>
        <taxon>Hexapoda</taxon>
        <taxon>Insecta</taxon>
        <taxon>Pterygota</taxon>
        <taxon>Neoptera</taxon>
        <taxon>Endopterygota</taxon>
        <taxon>Diptera</taxon>
        <taxon>Nematocera</taxon>
        <taxon>Culicoidea</taxon>
        <taxon>Culicidae</taxon>
        <taxon>Anophelinae</taxon>
        <taxon>Anopheles</taxon>
    </lineage>
</organism>
<evidence type="ECO:0000256" key="1">
    <source>
        <dbReference type="ARBA" id="ARBA00022723"/>
    </source>
</evidence>
<protein>
    <submittedName>
        <fullName evidence="5">FLYWCH-type domain-containing protein</fullName>
    </submittedName>
</protein>
<dbReference type="Pfam" id="PF04500">
    <property type="entry name" value="FLYWCH"/>
    <property type="match status" value="1"/>
</dbReference>
<dbReference type="Gene3D" id="2.20.25.240">
    <property type="match status" value="1"/>
</dbReference>
<evidence type="ECO:0000313" key="5">
    <source>
        <dbReference type="EnsemblMetazoa" id="ACHR000092-PA"/>
    </source>
</evidence>
<keyword evidence="2" id="KW-0863">Zinc-finger</keyword>
<sequence length="78" mass="9059">MLETNVTISFIKGQRGGLKLIYQDHSYICVKQLKGSKYWTCSKQRSRKCMARLITDLDVQRICARNTTHTHPPSFVKE</sequence>
<dbReference type="EnsemblMetazoa" id="ACHR000092-RA">
    <property type="protein sequence ID" value="ACHR000092-PA"/>
    <property type="gene ID" value="ACHR000092"/>
</dbReference>
<accession>A0A182JNK8</accession>
<evidence type="ECO:0000256" key="2">
    <source>
        <dbReference type="ARBA" id="ARBA00022771"/>
    </source>
</evidence>
<keyword evidence="3" id="KW-0862">Zinc</keyword>
<dbReference type="AlphaFoldDB" id="A0A182JNK8"/>
<keyword evidence="6" id="KW-1185">Reference proteome</keyword>
<keyword evidence="1" id="KW-0479">Metal-binding</keyword>
<evidence type="ECO:0000259" key="4">
    <source>
        <dbReference type="Pfam" id="PF04500"/>
    </source>
</evidence>
<evidence type="ECO:0000313" key="6">
    <source>
        <dbReference type="Proteomes" id="UP000075881"/>
    </source>
</evidence>
<evidence type="ECO:0000256" key="3">
    <source>
        <dbReference type="ARBA" id="ARBA00022833"/>
    </source>
</evidence>
<proteinExistence type="predicted"/>